<dbReference type="PROSITE" id="PS50102">
    <property type="entry name" value="RRM"/>
    <property type="match status" value="1"/>
</dbReference>
<feature type="non-terminal residue" evidence="4">
    <location>
        <position position="1"/>
    </location>
</feature>
<dbReference type="Pfam" id="PF00076">
    <property type="entry name" value="RRM_1"/>
    <property type="match status" value="1"/>
</dbReference>
<dbReference type="Gene3D" id="3.30.70.330">
    <property type="match status" value="1"/>
</dbReference>
<keyword evidence="1 2" id="KW-0694">RNA-binding</keyword>
<evidence type="ECO:0000313" key="5">
    <source>
        <dbReference type="Proteomes" id="UP000673691"/>
    </source>
</evidence>
<sequence length="103" mass="11097">PAKLFIGGLAWSTDSASLRSAFEPFGDVEDAVVINDRETGRSRGFGFVTFSSLEGAEKAIEMMHDQNLHGRTIRVDHASGGGYARGGGFSSGGFQRTSYLKFF</sequence>
<evidence type="ECO:0000313" key="4">
    <source>
        <dbReference type="EMBL" id="KAG5458323.1"/>
    </source>
</evidence>
<evidence type="ECO:0000259" key="3">
    <source>
        <dbReference type="PROSITE" id="PS50102"/>
    </source>
</evidence>
<name>A0A8H7ZRK0_9FUNG</name>
<dbReference type="GO" id="GO:0003723">
    <property type="term" value="F:RNA binding"/>
    <property type="evidence" value="ECO:0007669"/>
    <property type="project" value="UniProtKB-UniRule"/>
</dbReference>
<dbReference type="PANTHER" id="PTHR48024:SF56">
    <property type="entry name" value="HETEROGENEOUS NUCLEAR RIBONUCLEOPROTEIN A0"/>
    <property type="match status" value="1"/>
</dbReference>
<organism evidence="4 5">
    <name type="scientific">Olpidium bornovanus</name>
    <dbReference type="NCBI Taxonomy" id="278681"/>
    <lineage>
        <taxon>Eukaryota</taxon>
        <taxon>Fungi</taxon>
        <taxon>Fungi incertae sedis</taxon>
        <taxon>Olpidiomycota</taxon>
        <taxon>Olpidiomycotina</taxon>
        <taxon>Olpidiomycetes</taxon>
        <taxon>Olpidiales</taxon>
        <taxon>Olpidiaceae</taxon>
        <taxon>Olpidium</taxon>
    </lineage>
</organism>
<proteinExistence type="predicted"/>
<dbReference type="InterPro" id="IPR048289">
    <property type="entry name" value="RRM2_NsCP33-like"/>
</dbReference>
<evidence type="ECO:0000256" key="1">
    <source>
        <dbReference type="ARBA" id="ARBA00022884"/>
    </source>
</evidence>
<dbReference type="PANTHER" id="PTHR48024">
    <property type="entry name" value="GEO13361P1-RELATED"/>
    <property type="match status" value="1"/>
</dbReference>
<reference evidence="4 5" key="1">
    <citation type="journal article" name="Sci. Rep.">
        <title>Genome-scale phylogenetic analyses confirm Olpidium as the closest living zoosporic fungus to the non-flagellated, terrestrial fungi.</title>
        <authorList>
            <person name="Chang Y."/>
            <person name="Rochon D."/>
            <person name="Sekimoto S."/>
            <person name="Wang Y."/>
            <person name="Chovatia M."/>
            <person name="Sandor L."/>
            <person name="Salamov A."/>
            <person name="Grigoriev I.V."/>
            <person name="Stajich J.E."/>
            <person name="Spatafora J.W."/>
        </authorList>
    </citation>
    <scope>NUCLEOTIDE SEQUENCE [LARGE SCALE GENOMIC DNA]</scope>
    <source>
        <strain evidence="4">S191</strain>
    </source>
</reference>
<keyword evidence="5" id="KW-1185">Reference proteome</keyword>
<dbReference type="InterPro" id="IPR012677">
    <property type="entry name" value="Nucleotide-bd_a/b_plait_sf"/>
</dbReference>
<dbReference type="AlphaFoldDB" id="A0A8H7ZRK0"/>
<gene>
    <name evidence="4" type="ORF">BJ554DRAFT_1470</name>
</gene>
<feature type="domain" description="RRM" evidence="3">
    <location>
        <begin position="2"/>
        <end position="80"/>
    </location>
</feature>
<evidence type="ECO:0000256" key="2">
    <source>
        <dbReference type="PROSITE-ProRule" id="PRU00176"/>
    </source>
</evidence>
<dbReference type="SMART" id="SM00360">
    <property type="entry name" value="RRM"/>
    <property type="match status" value="1"/>
</dbReference>
<dbReference type="SUPFAM" id="SSF54928">
    <property type="entry name" value="RNA-binding domain, RBD"/>
    <property type="match status" value="1"/>
</dbReference>
<comment type="caution">
    <text evidence="4">The sequence shown here is derived from an EMBL/GenBank/DDBJ whole genome shotgun (WGS) entry which is preliminary data.</text>
</comment>
<dbReference type="InterPro" id="IPR035979">
    <property type="entry name" value="RBD_domain_sf"/>
</dbReference>
<dbReference type="EMBL" id="JAEFCI010008654">
    <property type="protein sequence ID" value="KAG5458323.1"/>
    <property type="molecule type" value="Genomic_DNA"/>
</dbReference>
<accession>A0A8H7ZRK0</accession>
<dbReference type="InterPro" id="IPR050886">
    <property type="entry name" value="RNA-binding_reg"/>
</dbReference>
<dbReference type="OrthoDB" id="439808at2759"/>
<protein>
    <submittedName>
        <fullName evidence="4">Glycine-rich RNA-binding protein 2, mitochondrial</fullName>
    </submittedName>
</protein>
<dbReference type="Proteomes" id="UP000673691">
    <property type="component" value="Unassembled WGS sequence"/>
</dbReference>
<dbReference type="InterPro" id="IPR000504">
    <property type="entry name" value="RRM_dom"/>
</dbReference>
<dbReference type="CDD" id="cd21608">
    <property type="entry name" value="RRM2_NsCP33_like"/>
    <property type="match status" value="1"/>
</dbReference>